<evidence type="ECO:0000256" key="1">
    <source>
        <dbReference type="SAM" id="Phobius"/>
    </source>
</evidence>
<dbReference type="Proteomes" id="UP000465112">
    <property type="component" value="Chromosome 7"/>
</dbReference>
<proteinExistence type="predicted"/>
<organism evidence="2 3">
    <name type="scientific">Perca fluviatilis</name>
    <name type="common">European perch</name>
    <dbReference type="NCBI Taxonomy" id="8168"/>
    <lineage>
        <taxon>Eukaryota</taxon>
        <taxon>Metazoa</taxon>
        <taxon>Chordata</taxon>
        <taxon>Craniata</taxon>
        <taxon>Vertebrata</taxon>
        <taxon>Euteleostomi</taxon>
        <taxon>Actinopterygii</taxon>
        <taxon>Neopterygii</taxon>
        <taxon>Teleostei</taxon>
        <taxon>Neoteleostei</taxon>
        <taxon>Acanthomorphata</taxon>
        <taxon>Eupercaria</taxon>
        <taxon>Perciformes</taxon>
        <taxon>Percoidei</taxon>
        <taxon>Percidae</taxon>
        <taxon>Percinae</taxon>
        <taxon>Perca</taxon>
    </lineage>
</organism>
<reference evidence="2 3" key="1">
    <citation type="submission" date="2019-06" db="EMBL/GenBank/DDBJ databases">
        <title>A chromosome-scale genome assembly of the European perch, Perca fluviatilis.</title>
        <authorList>
            <person name="Roques C."/>
            <person name="Zahm M."/>
            <person name="Cabau C."/>
            <person name="Klopp C."/>
            <person name="Bouchez O."/>
            <person name="Donnadieu C."/>
            <person name="Kuhl H."/>
            <person name="Gislard M."/>
            <person name="Guendouz S."/>
            <person name="Journot L."/>
            <person name="Haffray P."/>
            <person name="Bestin A."/>
            <person name="Morvezen R."/>
            <person name="Feron R."/>
            <person name="Wen M."/>
            <person name="Jouanno E."/>
            <person name="Herpin A."/>
            <person name="Schartl M."/>
            <person name="Postlethwait J."/>
            <person name="Schaerlinger B."/>
            <person name="Chardard D."/>
            <person name="Lecocq T."/>
            <person name="Poncet C."/>
            <person name="Jaffrelo L."/>
            <person name="Lampietro C."/>
            <person name="Guiguen Y."/>
        </authorList>
    </citation>
    <scope>NUCLEOTIDE SEQUENCE [LARGE SCALE GENOMIC DNA]</scope>
    <source>
        <tissue evidence="2">Blood</tissue>
    </source>
</reference>
<sequence>MKDEKRRRYLTVQVEKGGVRRAVRGVLNRSAGRSDLGGWRKFRGHLLEEGRSLLPFGLGLLMASVYGATALFLQNQPLWLCVYTTLTLAALAAFGMGLSAGVRANVSVLMPTLCSGQIQIHLQRYRSLTFTISFLF</sequence>
<keyword evidence="1" id="KW-0812">Transmembrane</keyword>
<feature type="transmembrane region" description="Helical" evidence="1">
    <location>
        <begin position="77"/>
        <end position="100"/>
    </location>
</feature>
<name>A0A6A5FFB3_PERFL</name>
<evidence type="ECO:0000313" key="3">
    <source>
        <dbReference type="Proteomes" id="UP000465112"/>
    </source>
</evidence>
<comment type="caution">
    <text evidence="2">The sequence shown here is derived from an EMBL/GenBank/DDBJ whole genome shotgun (WGS) entry which is preliminary data.</text>
</comment>
<keyword evidence="1" id="KW-0472">Membrane</keyword>
<accession>A0A6A5FFB3</accession>
<keyword evidence="3" id="KW-1185">Reference proteome</keyword>
<dbReference type="AlphaFoldDB" id="A0A6A5FFB3"/>
<evidence type="ECO:0000313" key="2">
    <source>
        <dbReference type="EMBL" id="KAF1388554.1"/>
    </source>
</evidence>
<gene>
    <name evidence="2" type="ORF">PFLUV_G00091480</name>
</gene>
<keyword evidence="1" id="KW-1133">Transmembrane helix</keyword>
<protein>
    <submittedName>
        <fullName evidence="2">Uncharacterized protein</fullName>
    </submittedName>
</protein>
<dbReference type="EMBL" id="VHII01000007">
    <property type="protein sequence ID" value="KAF1388554.1"/>
    <property type="molecule type" value="Genomic_DNA"/>
</dbReference>
<feature type="transmembrane region" description="Helical" evidence="1">
    <location>
        <begin position="53"/>
        <end position="71"/>
    </location>
</feature>